<dbReference type="Pfam" id="PF16473">
    <property type="entry name" value="Rv2179c-like"/>
    <property type="match status" value="1"/>
</dbReference>
<dbReference type="GO" id="GO:0003676">
    <property type="term" value="F:nucleic acid binding"/>
    <property type="evidence" value="ECO:0007669"/>
    <property type="project" value="InterPro"/>
</dbReference>
<evidence type="ECO:0000259" key="1">
    <source>
        <dbReference type="Pfam" id="PF16473"/>
    </source>
</evidence>
<evidence type="ECO:0000313" key="3">
    <source>
        <dbReference type="Proteomes" id="UP001177023"/>
    </source>
</evidence>
<accession>A0AA36C3U5</accession>
<feature type="domain" description="3'-5' exoribonuclease Rv2179c-like" evidence="1">
    <location>
        <begin position="350"/>
        <end position="502"/>
    </location>
</feature>
<dbReference type="Gene3D" id="3.30.420.10">
    <property type="entry name" value="Ribonuclease H-like superfamily/Ribonuclease H"/>
    <property type="match status" value="1"/>
</dbReference>
<name>A0AA36C3U5_9BILA</name>
<gene>
    <name evidence="2" type="ORF">MSPICULIGERA_LOCUS385</name>
</gene>
<dbReference type="SUPFAM" id="SSF53098">
    <property type="entry name" value="Ribonuclease H-like"/>
    <property type="match status" value="1"/>
</dbReference>
<dbReference type="EMBL" id="CATQJA010000067">
    <property type="protein sequence ID" value="CAJ0557627.1"/>
    <property type="molecule type" value="Genomic_DNA"/>
</dbReference>
<dbReference type="Pfam" id="PF06152">
    <property type="entry name" value="Phage_min_cap2"/>
    <property type="match status" value="1"/>
</dbReference>
<evidence type="ECO:0000313" key="2">
    <source>
        <dbReference type="EMBL" id="CAJ0557627.1"/>
    </source>
</evidence>
<dbReference type="Proteomes" id="UP001177023">
    <property type="component" value="Unassembled WGS sequence"/>
</dbReference>
<sequence>MSMLAEAIVAGIDTPEWEARQPAEMLRFRQQAQLLALQLQSQMPALVEGAVAGAAVRGREAADEDLKALPKAPPIPPVTPDRDRKTRAAIYAGQQVLSSVTARIPGAAGELHSQVTTQIIARHSGQTGTRLDAAQQALDILTKRGVTGFKDASGRNWSLASYIEMKSRTIVNQELIDTHTERMLDRGQNLIVVSAHSRPAPQCQPFEGQVLSLDGETGTVIRPNATGGSAVKVKIKATLKQARAAGFQHPNCGHAVSAYVAGASRTFKTEPDPAGYKATQDQRKLERDLRELKRAQALASNPLARKAALAKVRAQQAAIDLHTKQHNLKRRTRRESPNIQTDTKEADVTRYFYDTEFLEDGSTIELISIGIVCEDGREYYAVNESADWQRIRKDDWLMEHVVPHLPFSGADEWKPKTQIRDDVAAFICGPGVDLWADYAAYDHVALAQLFGKMIDLPPNIPMYTNDFQQRRRDLGYLEFPEQSSGVHDALADARHLKACFEAMQPTRR</sequence>
<reference evidence="2" key="1">
    <citation type="submission" date="2023-06" db="EMBL/GenBank/DDBJ databases">
        <authorList>
            <person name="Delattre M."/>
        </authorList>
    </citation>
    <scope>NUCLEOTIDE SEQUENCE</scope>
    <source>
        <strain evidence="2">AF72</strain>
    </source>
</reference>
<dbReference type="AlphaFoldDB" id="A0AA36C3U5"/>
<dbReference type="GO" id="GO:0005198">
    <property type="term" value="F:structural molecule activity"/>
    <property type="evidence" value="ECO:0007669"/>
    <property type="project" value="InterPro"/>
</dbReference>
<feature type="non-terminal residue" evidence="2">
    <location>
        <position position="1"/>
    </location>
</feature>
<dbReference type="InterPro" id="IPR033390">
    <property type="entry name" value="Rv2179c-like"/>
</dbReference>
<dbReference type="InterPro" id="IPR012337">
    <property type="entry name" value="RNaseH-like_sf"/>
</dbReference>
<comment type="caution">
    <text evidence="2">The sequence shown here is derived from an EMBL/GenBank/DDBJ whole genome shotgun (WGS) entry which is preliminary data.</text>
</comment>
<dbReference type="InterPro" id="IPR009319">
    <property type="entry name" value="Phage_A118_VSP1"/>
</dbReference>
<protein>
    <recommendedName>
        <fullName evidence="1">3'-5' exoribonuclease Rv2179c-like domain-containing protein</fullName>
    </recommendedName>
</protein>
<proteinExistence type="predicted"/>
<organism evidence="2 3">
    <name type="scientific">Mesorhabditis spiculigera</name>
    <dbReference type="NCBI Taxonomy" id="96644"/>
    <lineage>
        <taxon>Eukaryota</taxon>
        <taxon>Metazoa</taxon>
        <taxon>Ecdysozoa</taxon>
        <taxon>Nematoda</taxon>
        <taxon>Chromadorea</taxon>
        <taxon>Rhabditida</taxon>
        <taxon>Rhabditina</taxon>
        <taxon>Rhabditomorpha</taxon>
        <taxon>Rhabditoidea</taxon>
        <taxon>Rhabditidae</taxon>
        <taxon>Mesorhabditinae</taxon>
        <taxon>Mesorhabditis</taxon>
    </lineage>
</organism>
<keyword evidence="3" id="KW-1185">Reference proteome</keyword>
<dbReference type="InterPro" id="IPR036397">
    <property type="entry name" value="RNaseH_sf"/>
</dbReference>